<dbReference type="AlphaFoldDB" id="A0A1B7X2T7"/>
<proteinExistence type="predicted"/>
<evidence type="ECO:0000313" key="2">
    <source>
        <dbReference type="Proteomes" id="UP000092093"/>
    </source>
</evidence>
<organism evidence="1 2">
    <name type="scientific">Aphanizomenon flos-aquae WA102</name>
    <dbReference type="NCBI Taxonomy" id="1710896"/>
    <lineage>
        <taxon>Bacteria</taxon>
        <taxon>Bacillati</taxon>
        <taxon>Cyanobacteriota</taxon>
        <taxon>Cyanophyceae</taxon>
        <taxon>Nostocales</taxon>
        <taxon>Aphanizomenonaceae</taxon>
        <taxon>Aphanizomenon</taxon>
    </lineage>
</organism>
<sequence>MQEQEETIKGTVHLKDGSVARIDIDYLAEFLETNKDNIVVRKFIRRGSVRGDLNTLKLD</sequence>
<evidence type="ECO:0000313" key="1">
    <source>
        <dbReference type="EMBL" id="OBQ43610.1"/>
    </source>
</evidence>
<protein>
    <submittedName>
        <fullName evidence="1">Uncharacterized protein</fullName>
    </submittedName>
</protein>
<name>A0A1B7X2T7_APHFL</name>
<gene>
    <name evidence="1" type="ORF">AN484_11440</name>
</gene>
<dbReference type="Proteomes" id="UP000092093">
    <property type="component" value="Unassembled WGS sequence"/>
</dbReference>
<accession>A0A1B7X2T7</accession>
<reference evidence="1 2" key="1">
    <citation type="submission" date="2015-09" db="EMBL/GenBank/DDBJ databases">
        <title>Aphanizomenon flos-aquae WA102.</title>
        <authorList>
            <person name="Driscoll C."/>
        </authorList>
    </citation>
    <scope>NUCLEOTIDE SEQUENCE [LARGE SCALE GENOMIC DNA]</scope>
    <source>
        <strain evidence="1">WA102</strain>
    </source>
</reference>
<dbReference type="EMBL" id="LJOW01000048">
    <property type="protein sequence ID" value="OBQ43610.1"/>
    <property type="molecule type" value="Genomic_DNA"/>
</dbReference>
<comment type="caution">
    <text evidence="1">The sequence shown here is derived from an EMBL/GenBank/DDBJ whole genome shotgun (WGS) entry which is preliminary data.</text>
</comment>